<keyword evidence="4" id="KW-1185">Reference proteome</keyword>
<proteinExistence type="predicted"/>
<gene>
    <name evidence="3" type="ORF">N7U66_14135</name>
</gene>
<evidence type="ECO:0000313" key="4">
    <source>
        <dbReference type="Proteomes" id="UP001164705"/>
    </source>
</evidence>
<keyword evidence="2" id="KW-1133">Transmembrane helix</keyword>
<name>A0A9E8SD24_9FLAO</name>
<sequence length="316" mass="36259">MIVNPPINSLRLVLVPLTTVLLALGYYSYESFIAIEHYEKYLFHENELIAQELGDMILSYHDLEVENDAILNQLNITKTKIFKILDSIQYSKPDVDLVTSYKKQLLLLKEENKRILNLVKALDRENDFLKMEVNYVGTELEYYKSNVEKNQTTVSKYKYAVDSYKRRNLALRKDNRGMTVKLDKASKVLPSTISVSAVKRLRSNNIIVHTTSARRTKKLNICFTLPKNTLSVKGKQTFYLQVIDPNNNVVGDLGDISLGEATLIASKIVDIDYDNENMEHCEFIEYSYSDKFTPGLYYIGIYTAEGLVINTSFTLN</sequence>
<dbReference type="AlphaFoldDB" id="A0A9E8SD24"/>
<feature type="transmembrane region" description="Helical" evidence="2">
    <location>
        <begin position="12"/>
        <end position="29"/>
    </location>
</feature>
<protein>
    <submittedName>
        <fullName evidence="3">Uncharacterized protein</fullName>
    </submittedName>
</protein>
<dbReference type="KEGG" id="lnu:N7U66_14135"/>
<feature type="coiled-coil region" evidence="1">
    <location>
        <begin position="105"/>
        <end position="132"/>
    </location>
</feature>
<dbReference type="EMBL" id="CP113088">
    <property type="protein sequence ID" value="WAC01247.1"/>
    <property type="molecule type" value="Genomic_DNA"/>
</dbReference>
<keyword evidence="2" id="KW-0472">Membrane</keyword>
<evidence type="ECO:0000313" key="3">
    <source>
        <dbReference type="EMBL" id="WAC01247.1"/>
    </source>
</evidence>
<evidence type="ECO:0000256" key="2">
    <source>
        <dbReference type="SAM" id="Phobius"/>
    </source>
</evidence>
<keyword evidence="1" id="KW-0175">Coiled coil</keyword>
<dbReference type="RefSeq" id="WP_267675863.1">
    <property type="nucleotide sequence ID" value="NZ_CP113088.1"/>
</dbReference>
<evidence type="ECO:0000256" key="1">
    <source>
        <dbReference type="SAM" id="Coils"/>
    </source>
</evidence>
<reference evidence="3" key="1">
    <citation type="submission" date="2022-11" db="EMBL/GenBank/DDBJ databases">
        <title>Lacinutrix neustonica HL-RS19T sp. nov., isolated from the surface microlayer sample of brackish Lake Shihwa.</title>
        <authorList>
            <person name="Choi J.Y."/>
            <person name="Hwang C.Y."/>
        </authorList>
    </citation>
    <scope>NUCLEOTIDE SEQUENCE</scope>
    <source>
        <strain evidence="3">HL-RS19</strain>
    </source>
</reference>
<dbReference type="Proteomes" id="UP001164705">
    <property type="component" value="Chromosome"/>
</dbReference>
<keyword evidence="2" id="KW-0812">Transmembrane</keyword>
<organism evidence="3 4">
    <name type="scientific">Lacinutrix neustonica</name>
    <dbReference type="NCBI Taxonomy" id="2980107"/>
    <lineage>
        <taxon>Bacteria</taxon>
        <taxon>Pseudomonadati</taxon>
        <taxon>Bacteroidota</taxon>
        <taxon>Flavobacteriia</taxon>
        <taxon>Flavobacteriales</taxon>
        <taxon>Flavobacteriaceae</taxon>
        <taxon>Lacinutrix</taxon>
    </lineage>
</organism>
<accession>A0A9E8SD24</accession>